<sequence length="57" mass="6144">MTGDLGRLVKAVKYLPHLTAFFMRDLPTGTAVFTQCGSPNFPATSIAQVMQLTDAIT</sequence>
<organism evidence="1 2">
    <name type="scientific">Bremerella alba</name>
    <dbReference type="NCBI Taxonomy" id="980252"/>
    <lineage>
        <taxon>Bacteria</taxon>
        <taxon>Pseudomonadati</taxon>
        <taxon>Planctomycetota</taxon>
        <taxon>Planctomycetia</taxon>
        <taxon>Pirellulales</taxon>
        <taxon>Pirellulaceae</taxon>
        <taxon>Bremerella</taxon>
    </lineage>
</organism>
<protein>
    <submittedName>
        <fullName evidence="1">Uncharacterized protein</fullName>
    </submittedName>
</protein>
<keyword evidence="2" id="KW-1185">Reference proteome</keyword>
<comment type="caution">
    <text evidence="1">The sequence shown here is derived from an EMBL/GenBank/DDBJ whole genome shotgun (WGS) entry which is preliminary data.</text>
</comment>
<gene>
    <name evidence="1" type="ORF">HOV93_45220</name>
</gene>
<evidence type="ECO:0000313" key="2">
    <source>
        <dbReference type="Proteomes" id="UP000551616"/>
    </source>
</evidence>
<proteinExistence type="predicted"/>
<dbReference type="AlphaFoldDB" id="A0A7V8V9A1"/>
<evidence type="ECO:0000313" key="1">
    <source>
        <dbReference type="EMBL" id="MBA2117325.1"/>
    </source>
</evidence>
<reference evidence="1 2" key="1">
    <citation type="submission" date="2020-05" db="EMBL/GenBank/DDBJ databases">
        <title>Bremerella alba sp. nov., a novel planctomycete isolated from the surface of the macroalga Fucus spiralis.</title>
        <authorList>
            <person name="Godinho O."/>
            <person name="Botelho R."/>
            <person name="Albuquerque L."/>
            <person name="Wiegand S."/>
            <person name="Da Costa M.S."/>
            <person name="Lobo-Da-Cunha A."/>
            <person name="Jogler C."/>
            <person name="Lage O.M."/>
        </authorList>
    </citation>
    <scope>NUCLEOTIDE SEQUENCE [LARGE SCALE GENOMIC DNA]</scope>
    <source>
        <strain evidence="1 2">FF15</strain>
    </source>
</reference>
<dbReference type="Proteomes" id="UP000551616">
    <property type="component" value="Unassembled WGS sequence"/>
</dbReference>
<dbReference type="EMBL" id="JABRWO010000014">
    <property type="protein sequence ID" value="MBA2117325.1"/>
    <property type="molecule type" value="Genomic_DNA"/>
</dbReference>
<accession>A0A7V8V9A1</accession>
<name>A0A7V8V9A1_9BACT</name>